<organism evidence="7 8">
    <name type="scientific">Paenibacillus thalictri</name>
    <dbReference type="NCBI Taxonomy" id="2527873"/>
    <lineage>
        <taxon>Bacteria</taxon>
        <taxon>Bacillati</taxon>
        <taxon>Bacillota</taxon>
        <taxon>Bacilli</taxon>
        <taxon>Bacillales</taxon>
        <taxon>Paenibacillaceae</taxon>
        <taxon>Paenibacillus</taxon>
    </lineage>
</organism>
<proteinExistence type="predicted"/>
<dbReference type="OrthoDB" id="9814556at2"/>
<gene>
    <name evidence="7" type="ORF">EYB31_13800</name>
</gene>
<sequence length="501" mass="55759">MDENGYDVIVIGSGIGGLTAALELSGRGKKVLVLEQHYLLGGACTTYTRKGGYQFDAGVESISGLGDRGPVRHLLQNHNLDSRIVWLRNSYEYRHADKSFIIPDRWEAWGEQLMEQYPDHAADVQRFFTDCRLAFEETYQAFAPDRLTPYLPKTQEDFRQYPVRYAHLYPWLGRTWGQYLDAYLQSDEIKHQLSFLTTYVGDQGRDTPAQVMFALMGYFIDGGYRAQGGSGVLAEALVDKIREYGGEVKPRTDVKSIRVKLGKVIGVETVKGVLYRAPVVISNVDPRMTYEQLLDRSDVPDSVWGNVEALRPSMSLIVWTAALSRPFCSDRLTSVHGVKPHHLPLNDMIVEGYGYHSSAAKDPGLAPKDAGNVTINLRAKANAGKYAAMSPEQYAACKQELDEYCRGLLAAIDPVAAQHLVFSEVATPKSIHYYMRTYEGSIYSTVRDKQSGFPNYRTHIQGLYLTGAGVGYGPGIEAVVISGAETAELVYEALEEKHAVK</sequence>
<evidence type="ECO:0000256" key="1">
    <source>
        <dbReference type="ARBA" id="ARBA00022630"/>
    </source>
</evidence>
<evidence type="ECO:0000256" key="2">
    <source>
        <dbReference type="ARBA" id="ARBA00022729"/>
    </source>
</evidence>
<dbReference type="AlphaFoldDB" id="A0A4Q9DT88"/>
<dbReference type="Pfam" id="PF01593">
    <property type="entry name" value="Amino_oxidase"/>
    <property type="match status" value="1"/>
</dbReference>
<evidence type="ECO:0000313" key="8">
    <source>
        <dbReference type="Proteomes" id="UP000293142"/>
    </source>
</evidence>
<protein>
    <submittedName>
        <fullName evidence="7">NAD(P)/FAD-dependent oxidoreductase</fullName>
    </submittedName>
</protein>
<reference evidence="7 8" key="1">
    <citation type="submission" date="2019-02" db="EMBL/GenBank/DDBJ databases">
        <title>Paenibacillus sp. nov., isolated from surface-sterilized tissue of Thalictrum simplex L.</title>
        <authorList>
            <person name="Tuo L."/>
        </authorList>
    </citation>
    <scope>NUCLEOTIDE SEQUENCE [LARGE SCALE GENOMIC DNA]</scope>
    <source>
        <strain evidence="7 8">N2SHLJ1</strain>
    </source>
</reference>
<feature type="domain" description="Amine oxidase" evidence="6">
    <location>
        <begin position="15"/>
        <end position="490"/>
    </location>
</feature>
<dbReference type="PRINTS" id="PR00411">
    <property type="entry name" value="PNDRDTASEI"/>
</dbReference>
<comment type="caution">
    <text evidence="7">The sequence shown here is derived from an EMBL/GenBank/DDBJ whole genome shotgun (WGS) entry which is preliminary data.</text>
</comment>
<keyword evidence="1" id="KW-0285">Flavoprotein</keyword>
<dbReference type="RefSeq" id="WP_131013928.1">
    <property type="nucleotide sequence ID" value="NZ_SIRE01000009.1"/>
</dbReference>
<dbReference type="InterPro" id="IPR036188">
    <property type="entry name" value="FAD/NAD-bd_sf"/>
</dbReference>
<evidence type="ECO:0000313" key="7">
    <source>
        <dbReference type="EMBL" id="TBL78572.1"/>
    </source>
</evidence>
<dbReference type="SUPFAM" id="SSF51905">
    <property type="entry name" value="FAD/NAD(P)-binding domain"/>
    <property type="match status" value="1"/>
</dbReference>
<evidence type="ECO:0000256" key="3">
    <source>
        <dbReference type="ARBA" id="ARBA00022827"/>
    </source>
</evidence>
<name>A0A4Q9DT88_9BACL</name>
<accession>A0A4Q9DT88</accession>
<keyword evidence="3" id="KW-0274">FAD</keyword>
<evidence type="ECO:0000259" key="6">
    <source>
        <dbReference type="Pfam" id="PF01593"/>
    </source>
</evidence>
<evidence type="ECO:0000256" key="5">
    <source>
        <dbReference type="ARBA" id="ARBA00023027"/>
    </source>
</evidence>
<evidence type="ECO:0000256" key="4">
    <source>
        <dbReference type="ARBA" id="ARBA00022857"/>
    </source>
</evidence>
<dbReference type="Gene3D" id="3.50.50.60">
    <property type="entry name" value="FAD/NAD(P)-binding domain"/>
    <property type="match status" value="2"/>
</dbReference>
<dbReference type="PANTHER" id="PTHR46091">
    <property type="entry name" value="BLR7054 PROTEIN"/>
    <property type="match status" value="1"/>
</dbReference>
<dbReference type="InterPro" id="IPR002937">
    <property type="entry name" value="Amino_oxidase"/>
</dbReference>
<keyword evidence="2" id="KW-0732">Signal</keyword>
<dbReference type="EMBL" id="SIRE01000009">
    <property type="protein sequence ID" value="TBL78572.1"/>
    <property type="molecule type" value="Genomic_DNA"/>
</dbReference>
<keyword evidence="5" id="KW-0520">NAD</keyword>
<dbReference type="PANTHER" id="PTHR46091:SF3">
    <property type="entry name" value="AMINE OXIDASE DOMAIN-CONTAINING PROTEIN"/>
    <property type="match status" value="1"/>
</dbReference>
<keyword evidence="8" id="KW-1185">Reference proteome</keyword>
<dbReference type="GO" id="GO:0016491">
    <property type="term" value="F:oxidoreductase activity"/>
    <property type="evidence" value="ECO:0007669"/>
    <property type="project" value="InterPro"/>
</dbReference>
<dbReference type="InterPro" id="IPR052206">
    <property type="entry name" value="Retinol_saturase"/>
</dbReference>
<dbReference type="Proteomes" id="UP000293142">
    <property type="component" value="Unassembled WGS sequence"/>
</dbReference>
<keyword evidence="4" id="KW-0521">NADP</keyword>